<evidence type="ECO:0000313" key="1">
    <source>
        <dbReference type="EMBL" id="NID12837.1"/>
    </source>
</evidence>
<proteinExistence type="predicted"/>
<dbReference type="RefSeq" id="WP_085414330.1">
    <property type="nucleotide sequence ID" value="NZ_WAEL01000009.1"/>
</dbReference>
<name>A0ABX0QL17_9BACT</name>
<comment type="caution">
    <text evidence="1">The sequence shown here is derived from an EMBL/GenBank/DDBJ whole genome shotgun (WGS) entry which is preliminary data.</text>
</comment>
<sequence>MTFSQAQKAGIFESLDQTYKGGLNSDTTRDLFKDPQAYITAYQGFITGLALFLKEHQFKWGKPVRCFNKIYFSPAGRVQYFLYNFKPGELAPAQEKAFARLLGTYIKTAQFGLPSTAPFAQCSPVSYQDL</sequence>
<dbReference type="EMBL" id="WAEL01000009">
    <property type="protein sequence ID" value="NID12837.1"/>
    <property type="molecule type" value="Genomic_DNA"/>
</dbReference>
<keyword evidence="2" id="KW-1185">Reference proteome</keyword>
<reference evidence="1" key="1">
    <citation type="submission" date="2024-05" db="EMBL/GenBank/DDBJ databases">
        <authorList>
            <person name="Jung D.-H."/>
        </authorList>
    </citation>
    <scope>NUCLEOTIDE SEQUENCE</scope>
    <source>
        <strain evidence="1">JA-25</strain>
    </source>
</reference>
<protein>
    <submittedName>
        <fullName evidence="1">Uncharacterized protein</fullName>
    </submittedName>
</protein>
<organism evidence="1 2">
    <name type="scientific">Fibrivirga algicola</name>
    <dbReference type="NCBI Taxonomy" id="2950420"/>
    <lineage>
        <taxon>Bacteria</taxon>
        <taxon>Pseudomonadati</taxon>
        <taxon>Bacteroidota</taxon>
        <taxon>Cytophagia</taxon>
        <taxon>Cytophagales</taxon>
        <taxon>Spirosomataceae</taxon>
        <taxon>Fibrivirga</taxon>
    </lineage>
</organism>
<dbReference type="Proteomes" id="UP000606008">
    <property type="component" value="Unassembled WGS sequence"/>
</dbReference>
<gene>
    <name evidence="1" type="ORF">F7231_21885</name>
</gene>
<accession>A0ABX0QL17</accession>
<evidence type="ECO:0000313" key="2">
    <source>
        <dbReference type="Proteomes" id="UP000606008"/>
    </source>
</evidence>